<dbReference type="OrthoDB" id="1151160at2"/>
<accession>A0A5B8VDR1</accession>
<reference evidence="2 3" key="1">
    <citation type="journal article" date="2016" name="Int. J. Syst. Evol. Microbiol.">
        <title>Panacibacter ginsenosidivorans gen. nov., sp. nov., with ginsenoside converting activity isolated from soil of a ginseng field.</title>
        <authorList>
            <person name="Siddiqi M.Z."/>
            <person name="Muhammad Shafi S."/>
            <person name="Choi K.D."/>
            <person name="Im W.T."/>
        </authorList>
    </citation>
    <scope>NUCLEOTIDE SEQUENCE [LARGE SCALE GENOMIC DNA]</scope>
    <source>
        <strain evidence="2 3">Gsoil1550</strain>
    </source>
</reference>
<name>A0A5B8VDR1_9BACT</name>
<evidence type="ECO:0000313" key="2">
    <source>
        <dbReference type="EMBL" id="QEC69452.1"/>
    </source>
</evidence>
<dbReference type="AlphaFoldDB" id="A0A5B8VDR1"/>
<evidence type="ECO:0000256" key="1">
    <source>
        <dbReference type="SAM" id="SignalP"/>
    </source>
</evidence>
<feature type="chain" id="PRO_5023128965" description="DUF4136 domain-containing protein" evidence="1">
    <location>
        <begin position="18"/>
        <end position="195"/>
    </location>
</feature>
<dbReference type="EMBL" id="CP042435">
    <property type="protein sequence ID" value="QEC69452.1"/>
    <property type="molecule type" value="Genomic_DNA"/>
</dbReference>
<keyword evidence="3" id="KW-1185">Reference proteome</keyword>
<feature type="signal peptide" evidence="1">
    <location>
        <begin position="1"/>
        <end position="17"/>
    </location>
</feature>
<sequence>MKILSAFAGLAFTLAFASSVHAQKIKVIEGNSDVLKNETTINFQYTYDNMKVGKFDKEEDYVAQKKEDYNKKEAGKGDNWAKAWVDDRQNKFEPKFEELFLKYSEKTRSKNAKYTLILKTHFTEPGYNVGVWRHNSEIAGEAWIVETANPSTIVAKISFEKVPGSTFGGYDFDTGGRIMEAYALAGKALAKYLSK</sequence>
<gene>
    <name evidence="2" type="ORF">FRZ67_19885</name>
</gene>
<evidence type="ECO:0008006" key="4">
    <source>
        <dbReference type="Google" id="ProtNLM"/>
    </source>
</evidence>
<dbReference type="RefSeq" id="WP_147192329.1">
    <property type="nucleotide sequence ID" value="NZ_CP042435.1"/>
</dbReference>
<protein>
    <recommendedName>
        <fullName evidence="4">DUF4136 domain-containing protein</fullName>
    </recommendedName>
</protein>
<dbReference type="Proteomes" id="UP000321533">
    <property type="component" value="Chromosome"/>
</dbReference>
<dbReference type="KEGG" id="pgin:FRZ67_19885"/>
<evidence type="ECO:0000313" key="3">
    <source>
        <dbReference type="Proteomes" id="UP000321533"/>
    </source>
</evidence>
<keyword evidence="1" id="KW-0732">Signal</keyword>
<proteinExistence type="predicted"/>
<organism evidence="2 3">
    <name type="scientific">Panacibacter ginsenosidivorans</name>
    <dbReference type="NCBI Taxonomy" id="1813871"/>
    <lineage>
        <taxon>Bacteria</taxon>
        <taxon>Pseudomonadati</taxon>
        <taxon>Bacteroidota</taxon>
        <taxon>Chitinophagia</taxon>
        <taxon>Chitinophagales</taxon>
        <taxon>Chitinophagaceae</taxon>
        <taxon>Panacibacter</taxon>
    </lineage>
</organism>